<reference evidence="1 2" key="1">
    <citation type="journal article" date="2006" name="Science">
        <title>Phytophthora genome sequences uncover evolutionary origins and mechanisms of pathogenesis.</title>
        <authorList>
            <person name="Tyler B.M."/>
            <person name="Tripathy S."/>
            <person name="Zhang X."/>
            <person name="Dehal P."/>
            <person name="Jiang R.H."/>
            <person name="Aerts A."/>
            <person name="Arredondo F.D."/>
            <person name="Baxter L."/>
            <person name="Bensasson D."/>
            <person name="Beynon J.L."/>
            <person name="Chapman J."/>
            <person name="Damasceno C.M."/>
            <person name="Dorrance A.E."/>
            <person name="Dou D."/>
            <person name="Dickerman A.W."/>
            <person name="Dubchak I.L."/>
            <person name="Garbelotto M."/>
            <person name="Gijzen M."/>
            <person name="Gordon S.G."/>
            <person name="Govers F."/>
            <person name="Grunwald N.J."/>
            <person name="Huang W."/>
            <person name="Ivors K.L."/>
            <person name="Jones R.W."/>
            <person name="Kamoun S."/>
            <person name="Krampis K."/>
            <person name="Lamour K.H."/>
            <person name="Lee M.K."/>
            <person name="McDonald W.H."/>
            <person name="Medina M."/>
            <person name="Meijer H.J."/>
            <person name="Nordberg E.K."/>
            <person name="Maclean D.J."/>
            <person name="Ospina-Giraldo M.D."/>
            <person name="Morris P.F."/>
            <person name="Phuntumart V."/>
            <person name="Putnam N.H."/>
            <person name="Rash S."/>
            <person name="Rose J.K."/>
            <person name="Sakihama Y."/>
            <person name="Salamov A.A."/>
            <person name="Savidor A."/>
            <person name="Scheuring C.F."/>
            <person name="Smith B.M."/>
            <person name="Sobral B.W."/>
            <person name="Terry A."/>
            <person name="Torto-Alalibo T.A."/>
            <person name="Win J."/>
            <person name="Xu Z."/>
            <person name="Zhang H."/>
            <person name="Grigoriev I.V."/>
            <person name="Rokhsar D.S."/>
            <person name="Boore J.L."/>
        </authorList>
    </citation>
    <scope>NUCLEOTIDE SEQUENCE [LARGE SCALE GENOMIC DNA]</scope>
    <source>
        <strain evidence="1 2">P6497</strain>
    </source>
</reference>
<protein>
    <submittedName>
        <fullName evidence="1">Uncharacterized protein</fullName>
    </submittedName>
</protein>
<organism evidence="1 2">
    <name type="scientific">Phytophthora sojae (strain P6497)</name>
    <name type="common">Soybean stem and root rot agent</name>
    <name type="synonym">Phytophthora megasperma f. sp. glycines</name>
    <dbReference type="NCBI Taxonomy" id="1094619"/>
    <lineage>
        <taxon>Eukaryota</taxon>
        <taxon>Sar</taxon>
        <taxon>Stramenopiles</taxon>
        <taxon>Oomycota</taxon>
        <taxon>Peronosporomycetes</taxon>
        <taxon>Peronosporales</taxon>
        <taxon>Peronosporaceae</taxon>
        <taxon>Phytophthora</taxon>
    </lineage>
</organism>
<accession>G4ZHX0</accession>
<dbReference type="KEGG" id="psoj:PHYSODRAFT_409468"/>
<name>G4ZHX0_PHYSP</name>
<dbReference type="AlphaFoldDB" id="G4ZHX0"/>
<dbReference type="InParanoid" id="G4ZHX0"/>
<keyword evidence="2" id="KW-1185">Reference proteome</keyword>
<dbReference type="Proteomes" id="UP000002640">
    <property type="component" value="Unassembled WGS sequence"/>
</dbReference>
<evidence type="ECO:0000313" key="2">
    <source>
        <dbReference type="Proteomes" id="UP000002640"/>
    </source>
</evidence>
<proteinExistence type="predicted"/>
<sequence>KKTISAKGTKTVWIKCANKDKHRATVMLLADSDGVKCDPFIIFKTSDAKTEARRAENGEIRNGFGTTIWPEV</sequence>
<gene>
    <name evidence="1" type="ORF">PHYSODRAFT_409468</name>
</gene>
<evidence type="ECO:0000313" key="1">
    <source>
        <dbReference type="EMBL" id="EGZ17193.1"/>
    </source>
</evidence>
<feature type="non-terminal residue" evidence="1">
    <location>
        <position position="1"/>
    </location>
</feature>
<dbReference type="RefSeq" id="XP_009526251.1">
    <property type="nucleotide sequence ID" value="XM_009527956.1"/>
</dbReference>
<dbReference type="GeneID" id="20651611"/>
<feature type="non-terminal residue" evidence="1">
    <location>
        <position position="72"/>
    </location>
</feature>
<dbReference type="EMBL" id="JH159154">
    <property type="protein sequence ID" value="EGZ17193.1"/>
    <property type="molecule type" value="Genomic_DNA"/>
</dbReference>